<dbReference type="RefSeq" id="WP_011615225.1">
    <property type="nucleotide sequence ID" value="NC_008313.1"/>
</dbReference>
<dbReference type="Proteomes" id="UP000296079">
    <property type="component" value="Chromosome 1"/>
</dbReference>
<dbReference type="EMBL" id="AM260479">
    <property type="protein sequence ID" value="CAJ92806.1"/>
    <property type="molecule type" value="Genomic_DNA"/>
</dbReference>
<dbReference type="AlphaFoldDB" id="Q0KB15"/>
<dbReference type="eggNOG" id="COG2207">
    <property type="taxonomic scope" value="Bacteria"/>
</dbReference>
<dbReference type="EMBL" id="CP039287">
    <property type="protein sequence ID" value="QCC00668.1"/>
    <property type="molecule type" value="Genomic_DNA"/>
</dbReference>
<dbReference type="PANTHER" id="PTHR47894:SF1">
    <property type="entry name" value="HTH-TYPE TRANSCRIPTIONAL REGULATOR VQSM"/>
    <property type="match status" value="1"/>
</dbReference>
<keyword evidence="1" id="KW-0805">Transcription regulation</keyword>
<dbReference type="HOGENOM" id="CLU_047522_4_0_4"/>
<dbReference type="SUPFAM" id="SSF46689">
    <property type="entry name" value="Homeodomain-like"/>
    <property type="match status" value="1"/>
</dbReference>
<evidence type="ECO:0000256" key="2">
    <source>
        <dbReference type="ARBA" id="ARBA00023125"/>
    </source>
</evidence>
<dbReference type="KEGG" id="reh:H16_A1677"/>
<reference evidence="6 8" key="2">
    <citation type="submission" date="2019-04" db="EMBL/GenBank/DDBJ databases">
        <title>Long-read de novo sequencing of Cupriavidus necator H16.</title>
        <authorList>
            <person name="Little G.T."/>
            <person name="Ehsaan M."/>
            <person name="Arenas-Lopez C."/>
            <person name="Jawed K."/>
            <person name="Winzer K."/>
            <person name="Kovacs K."/>
            <person name="Malys N."/>
            <person name="Minton N.P."/>
        </authorList>
    </citation>
    <scope>NUCLEOTIDE SEQUENCE [LARGE SCALE GENOMIC DNA]</scope>
    <source>
        <strain evidence="6 8">H16</strain>
    </source>
</reference>
<dbReference type="PANTHER" id="PTHR47894">
    <property type="entry name" value="HTH-TYPE TRANSCRIPTIONAL REGULATOR GADX"/>
    <property type="match status" value="1"/>
</dbReference>
<reference evidence="5 7" key="1">
    <citation type="journal article" date="2006" name="Nat. Biotechnol.">
        <title>Genome sequence of the bioplastic-producing 'Knallgas' bacterium Ralstonia eutropha H16.</title>
        <authorList>
            <person name="Pohlmann A."/>
            <person name="Fricke W.F."/>
            <person name="Reinecke F."/>
            <person name="Kusian B."/>
            <person name="Liesegang H."/>
            <person name="Cramm R."/>
            <person name="Eitinger T."/>
            <person name="Ewering C."/>
            <person name="Potter M."/>
            <person name="Schwartz E."/>
            <person name="Strittmatter A."/>
            <person name="Voss I."/>
            <person name="Gottschalk G."/>
            <person name="Steinbuechel A."/>
            <person name="Friedrich B."/>
            <person name="Bowien B."/>
        </authorList>
    </citation>
    <scope>NUCLEOTIDE SEQUENCE [LARGE SCALE GENOMIC DNA]</scope>
    <source>
        <strain evidence="7">ATCC 17699 / DSM 428 / KCTC 22496 / NCIMB 10442 / H16 / Stanier 337</strain>
        <strain evidence="5">H16</strain>
    </source>
</reference>
<dbReference type="OrthoDB" id="6506763at2"/>
<dbReference type="PATRIC" id="fig|381666.6.peg.2059"/>
<dbReference type="GO" id="GO:0003700">
    <property type="term" value="F:DNA-binding transcription factor activity"/>
    <property type="evidence" value="ECO:0007669"/>
    <property type="project" value="InterPro"/>
</dbReference>
<name>Q0KB15_CUPNH</name>
<gene>
    <name evidence="5" type="ordered locus">H16_A1677</name>
    <name evidence="6" type="ORF">E6A55_08475</name>
</gene>
<accession>Q0KB15</accession>
<dbReference type="PRINTS" id="PR00032">
    <property type="entry name" value="HTHARAC"/>
</dbReference>
<sequence length="175" mass="20249">MIPLLAASLFRCQVRYDETWAGLEFPVAYLDQPLKTGNPQVFLEAVKLCKEQFGKLNRQQTLTARVRRLMLEKEGGFPTLLATARHLNMTPRTLHRKLMEEGASYREILDDIRRRLAIVHLKANRLTIQEIAFTLGFSDLANFRRAFRRWEGMAPSDYQRQVPGIAATPSEHRRP</sequence>
<dbReference type="GO" id="GO:0005829">
    <property type="term" value="C:cytosol"/>
    <property type="evidence" value="ECO:0007669"/>
    <property type="project" value="TreeGrafter"/>
</dbReference>
<dbReference type="Gene3D" id="1.10.10.60">
    <property type="entry name" value="Homeodomain-like"/>
    <property type="match status" value="1"/>
</dbReference>
<evidence type="ECO:0000313" key="5">
    <source>
        <dbReference type="EMBL" id="CAJ92806.1"/>
    </source>
</evidence>
<dbReference type="SMART" id="SM00342">
    <property type="entry name" value="HTH_ARAC"/>
    <property type="match status" value="1"/>
</dbReference>
<organism evidence="5 7">
    <name type="scientific">Cupriavidus necator (strain ATCC 17699 / DSM 428 / KCTC 22496 / NCIMB 10442 / H16 / Stanier 337)</name>
    <name type="common">Ralstonia eutropha</name>
    <dbReference type="NCBI Taxonomy" id="381666"/>
    <lineage>
        <taxon>Bacteria</taxon>
        <taxon>Pseudomonadati</taxon>
        <taxon>Pseudomonadota</taxon>
        <taxon>Betaproteobacteria</taxon>
        <taxon>Burkholderiales</taxon>
        <taxon>Burkholderiaceae</taxon>
        <taxon>Cupriavidus</taxon>
    </lineage>
</organism>
<dbReference type="PROSITE" id="PS01124">
    <property type="entry name" value="HTH_ARAC_FAMILY_2"/>
    <property type="match status" value="1"/>
</dbReference>
<dbReference type="InterPro" id="IPR018062">
    <property type="entry name" value="HTH_AraC-typ_CS"/>
</dbReference>
<keyword evidence="7" id="KW-1185">Reference proteome</keyword>
<dbReference type="Proteomes" id="UP000008210">
    <property type="component" value="Chromosome 1"/>
</dbReference>
<evidence type="ECO:0000256" key="1">
    <source>
        <dbReference type="ARBA" id="ARBA00023015"/>
    </source>
</evidence>
<dbReference type="GO" id="GO:0000976">
    <property type="term" value="F:transcription cis-regulatory region binding"/>
    <property type="evidence" value="ECO:0007669"/>
    <property type="project" value="TreeGrafter"/>
</dbReference>
<evidence type="ECO:0000259" key="4">
    <source>
        <dbReference type="PROSITE" id="PS01124"/>
    </source>
</evidence>
<dbReference type="InterPro" id="IPR018060">
    <property type="entry name" value="HTH_AraC"/>
</dbReference>
<dbReference type="Pfam" id="PF12833">
    <property type="entry name" value="HTH_18"/>
    <property type="match status" value="1"/>
</dbReference>
<proteinExistence type="predicted"/>
<keyword evidence="2" id="KW-0238">DNA-binding</keyword>
<dbReference type="STRING" id="381666.H16_A1677"/>
<evidence type="ECO:0000256" key="3">
    <source>
        <dbReference type="ARBA" id="ARBA00023163"/>
    </source>
</evidence>
<evidence type="ECO:0000313" key="8">
    <source>
        <dbReference type="Proteomes" id="UP000296079"/>
    </source>
</evidence>
<dbReference type="PROSITE" id="PS00041">
    <property type="entry name" value="HTH_ARAC_FAMILY_1"/>
    <property type="match status" value="1"/>
</dbReference>
<protein>
    <submittedName>
        <fullName evidence="6">AraC family transcriptional regulator</fullName>
    </submittedName>
    <submittedName>
        <fullName evidence="5">Transcriptional regulator, AraC-family</fullName>
    </submittedName>
</protein>
<evidence type="ECO:0000313" key="6">
    <source>
        <dbReference type="EMBL" id="QCC00668.1"/>
    </source>
</evidence>
<evidence type="ECO:0000313" key="7">
    <source>
        <dbReference type="Proteomes" id="UP000008210"/>
    </source>
</evidence>
<keyword evidence="3" id="KW-0804">Transcription</keyword>
<feature type="domain" description="HTH araC/xylS-type" evidence="4">
    <location>
        <begin position="64"/>
        <end position="161"/>
    </location>
</feature>
<dbReference type="InterPro" id="IPR020449">
    <property type="entry name" value="Tscrpt_reg_AraC-type_HTH"/>
</dbReference>
<dbReference type="InterPro" id="IPR009057">
    <property type="entry name" value="Homeodomain-like_sf"/>
</dbReference>